<feature type="chain" id="PRO_5027004863" evidence="3">
    <location>
        <begin position="38"/>
        <end position="393"/>
    </location>
</feature>
<comment type="caution">
    <text evidence="5">The sequence shown here is derived from an EMBL/GenBank/DDBJ whole genome shotgun (WGS) entry which is preliminary data.</text>
</comment>
<dbReference type="OrthoDB" id="3563031at2"/>
<evidence type="ECO:0000256" key="1">
    <source>
        <dbReference type="ARBA" id="ARBA00010062"/>
    </source>
</evidence>
<dbReference type="InterPro" id="IPR051010">
    <property type="entry name" value="BCAA_transport"/>
</dbReference>
<evidence type="ECO:0000259" key="4">
    <source>
        <dbReference type="Pfam" id="PF13458"/>
    </source>
</evidence>
<name>A0A6N7YSQ0_9PSEU</name>
<evidence type="ECO:0000256" key="3">
    <source>
        <dbReference type="SAM" id="SignalP"/>
    </source>
</evidence>
<comment type="similarity">
    <text evidence="1">Belongs to the leucine-binding protein family.</text>
</comment>
<dbReference type="AlphaFoldDB" id="A0A6N7YSQ0"/>
<evidence type="ECO:0000313" key="5">
    <source>
        <dbReference type="EMBL" id="MTD54968.1"/>
    </source>
</evidence>
<dbReference type="Pfam" id="PF13458">
    <property type="entry name" value="Peripla_BP_6"/>
    <property type="match status" value="1"/>
</dbReference>
<organism evidence="5 6">
    <name type="scientific">Amycolatopsis pithecellobii</name>
    <dbReference type="NCBI Taxonomy" id="664692"/>
    <lineage>
        <taxon>Bacteria</taxon>
        <taxon>Bacillati</taxon>
        <taxon>Actinomycetota</taxon>
        <taxon>Actinomycetes</taxon>
        <taxon>Pseudonocardiales</taxon>
        <taxon>Pseudonocardiaceae</taxon>
        <taxon>Amycolatopsis</taxon>
    </lineage>
</organism>
<dbReference type="PANTHER" id="PTHR30483:SF6">
    <property type="entry name" value="PERIPLASMIC BINDING PROTEIN OF ABC TRANSPORTER FOR NATURAL AMINO ACIDS"/>
    <property type="match status" value="1"/>
</dbReference>
<dbReference type="Gene3D" id="3.40.50.2300">
    <property type="match status" value="2"/>
</dbReference>
<dbReference type="InterPro" id="IPR028081">
    <property type="entry name" value="Leu-bd"/>
</dbReference>
<dbReference type="SUPFAM" id="SSF53822">
    <property type="entry name" value="Periplasmic binding protein-like I"/>
    <property type="match status" value="1"/>
</dbReference>
<proteinExistence type="inferred from homology"/>
<reference evidence="5 6" key="1">
    <citation type="submission" date="2019-11" db="EMBL/GenBank/DDBJ databases">
        <title>Draft genome of Amycolatopsis RM579.</title>
        <authorList>
            <person name="Duangmal K."/>
            <person name="Mingma R."/>
        </authorList>
    </citation>
    <scope>NUCLEOTIDE SEQUENCE [LARGE SCALE GENOMIC DNA]</scope>
    <source>
        <strain evidence="5 6">RM579</strain>
    </source>
</reference>
<evidence type="ECO:0000256" key="2">
    <source>
        <dbReference type="ARBA" id="ARBA00022729"/>
    </source>
</evidence>
<keyword evidence="2 3" id="KW-0732">Signal</keyword>
<dbReference type="EMBL" id="WMBA01000016">
    <property type="protein sequence ID" value="MTD54968.1"/>
    <property type="molecule type" value="Genomic_DNA"/>
</dbReference>
<dbReference type="Proteomes" id="UP000440096">
    <property type="component" value="Unassembled WGS sequence"/>
</dbReference>
<feature type="domain" description="Leucine-binding protein" evidence="4">
    <location>
        <begin position="44"/>
        <end position="387"/>
    </location>
</feature>
<gene>
    <name evidence="5" type="ORF">GKO32_13405</name>
</gene>
<feature type="signal peptide" evidence="3">
    <location>
        <begin position="1"/>
        <end position="37"/>
    </location>
</feature>
<protein>
    <submittedName>
        <fullName evidence="5">ABC transporter substrate-binding protein</fullName>
    </submittedName>
</protein>
<keyword evidence="6" id="KW-1185">Reference proteome</keyword>
<dbReference type="PANTHER" id="PTHR30483">
    <property type="entry name" value="LEUCINE-SPECIFIC-BINDING PROTEIN"/>
    <property type="match status" value="1"/>
</dbReference>
<evidence type="ECO:0000313" key="6">
    <source>
        <dbReference type="Proteomes" id="UP000440096"/>
    </source>
</evidence>
<sequence>MTGCPLSSKEKAVKHGRLFATLACVALALAGCTGTNAAGGGDVIHIGLTNPLTGAAAFAGVPVDRGARVAVDEINSSGFLGAGKKLELTSDDSTGDAAKAIAQFRGFASEGDVATICCTVSTEAGSLAPLVQREKVPTVVTGATLPGLTAPPYLYRTIALPSSPGGMYDQLVDAVAAAYRPRTAVVAVTADNGGQVDDSKVWTSALQRNKVSIVRSIDTFTADTDFSAVAAQIMAAAPDVLVESMLGSKSALLTKALRDRGYQGRILSSYGVATPPIFEAGGPAMAGTLFPIPFTPLADNDRTRTFVKLYRNAHGVDPDLFAAQGYNAVWFLAEGLKRAGKADRAALAQALSALPSFPSVSGNTYSMKDGQAVLSDKVQFLQWNADGTQRLWP</sequence>
<dbReference type="InterPro" id="IPR028082">
    <property type="entry name" value="Peripla_BP_I"/>
</dbReference>
<accession>A0A6N7YSQ0</accession>